<dbReference type="SUPFAM" id="SSF53850">
    <property type="entry name" value="Periplasmic binding protein-like II"/>
    <property type="match status" value="1"/>
</dbReference>
<dbReference type="SUPFAM" id="SSF46785">
    <property type="entry name" value="Winged helix' DNA-binding domain"/>
    <property type="match status" value="1"/>
</dbReference>
<dbReference type="InterPro" id="IPR005119">
    <property type="entry name" value="LysR_subst-bd"/>
</dbReference>
<name>A0ABZ2N567_9BACI</name>
<sequence length="286" mass="32804">MEIKWVRTFLSAAKHENFRQASDELFLTQPAVSKHVKRLEQHLDVKLFDRVGKHVALTAAGAKFLPIAKKLMTTYNEGIEEMEAWKKGVHRILKIAVAPQIAASILPPILSRFMETHPEIEVVIDVVRSFDIGKKVRSGQADIGLSRMEPWEAGIHYKVIHQDPVVLVAPYDSDRCSMTEAEALQMYRLLIDNHPTYWEELLPAVRQIAPSVRTLPVTQMDVTKRLIEQGLGLSYLPLSMVKEELNHQKLMIIPSVQIQRPTSLTYFMTKIITEEVEEFVKEWGWE</sequence>
<dbReference type="InterPro" id="IPR036388">
    <property type="entry name" value="WH-like_DNA-bd_sf"/>
</dbReference>
<reference evidence="6 7" key="1">
    <citation type="submission" date="2024-02" db="EMBL/GenBank/DDBJ databases">
        <title>Seven novel Bacillus-like species.</title>
        <authorList>
            <person name="Liu G."/>
        </authorList>
    </citation>
    <scope>NUCLEOTIDE SEQUENCE [LARGE SCALE GENOMIC DNA]</scope>
    <source>
        <strain evidence="6 7">FJAT-52991</strain>
    </source>
</reference>
<dbReference type="Gene3D" id="1.10.10.10">
    <property type="entry name" value="Winged helix-like DNA-binding domain superfamily/Winged helix DNA-binding domain"/>
    <property type="match status" value="1"/>
</dbReference>
<comment type="similarity">
    <text evidence="1">Belongs to the LysR transcriptional regulatory family.</text>
</comment>
<dbReference type="InterPro" id="IPR036390">
    <property type="entry name" value="WH_DNA-bd_sf"/>
</dbReference>
<evidence type="ECO:0000313" key="7">
    <source>
        <dbReference type="Proteomes" id="UP001387364"/>
    </source>
</evidence>
<dbReference type="RefSeq" id="WP_338751134.1">
    <property type="nucleotide sequence ID" value="NZ_CP147404.1"/>
</dbReference>
<dbReference type="PANTHER" id="PTHR30126">
    <property type="entry name" value="HTH-TYPE TRANSCRIPTIONAL REGULATOR"/>
    <property type="match status" value="1"/>
</dbReference>
<dbReference type="Pfam" id="PF03466">
    <property type="entry name" value="LysR_substrate"/>
    <property type="match status" value="1"/>
</dbReference>
<organism evidence="6 7">
    <name type="scientific">Bacillus kandeliae</name>
    <dbReference type="NCBI Taxonomy" id="3129297"/>
    <lineage>
        <taxon>Bacteria</taxon>
        <taxon>Bacillati</taxon>
        <taxon>Bacillota</taxon>
        <taxon>Bacilli</taxon>
        <taxon>Bacillales</taxon>
        <taxon>Bacillaceae</taxon>
        <taxon>Bacillus</taxon>
    </lineage>
</organism>
<evidence type="ECO:0000256" key="4">
    <source>
        <dbReference type="ARBA" id="ARBA00023163"/>
    </source>
</evidence>
<dbReference type="PROSITE" id="PS50931">
    <property type="entry name" value="HTH_LYSR"/>
    <property type="match status" value="1"/>
</dbReference>
<dbReference type="PANTHER" id="PTHR30126:SF64">
    <property type="entry name" value="HTH-TYPE TRANSCRIPTIONAL REGULATOR CITR"/>
    <property type="match status" value="1"/>
</dbReference>
<evidence type="ECO:0000256" key="1">
    <source>
        <dbReference type="ARBA" id="ARBA00009437"/>
    </source>
</evidence>
<keyword evidence="2" id="KW-0805">Transcription regulation</keyword>
<dbReference type="PRINTS" id="PR00039">
    <property type="entry name" value="HTHLYSR"/>
</dbReference>
<gene>
    <name evidence="6" type="ORF">WDJ61_15085</name>
</gene>
<dbReference type="Pfam" id="PF00126">
    <property type="entry name" value="HTH_1"/>
    <property type="match status" value="1"/>
</dbReference>
<dbReference type="Gene3D" id="3.40.190.290">
    <property type="match status" value="1"/>
</dbReference>
<dbReference type="Proteomes" id="UP001387364">
    <property type="component" value="Chromosome"/>
</dbReference>
<proteinExistence type="inferred from homology"/>
<evidence type="ECO:0000256" key="3">
    <source>
        <dbReference type="ARBA" id="ARBA00023125"/>
    </source>
</evidence>
<protein>
    <submittedName>
        <fullName evidence="6">LysR family transcriptional regulator</fullName>
    </submittedName>
</protein>
<feature type="domain" description="HTH lysR-type" evidence="5">
    <location>
        <begin position="1"/>
        <end position="58"/>
    </location>
</feature>
<evidence type="ECO:0000256" key="2">
    <source>
        <dbReference type="ARBA" id="ARBA00023015"/>
    </source>
</evidence>
<evidence type="ECO:0000313" key="6">
    <source>
        <dbReference type="EMBL" id="WXB92536.1"/>
    </source>
</evidence>
<dbReference type="EMBL" id="CP147404">
    <property type="protein sequence ID" value="WXB92536.1"/>
    <property type="molecule type" value="Genomic_DNA"/>
</dbReference>
<accession>A0ABZ2N567</accession>
<dbReference type="InterPro" id="IPR000847">
    <property type="entry name" value="LysR_HTH_N"/>
</dbReference>
<dbReference type="CDD" id="cd05466">
    <property type="entry name" value="PBP2_LTTR_substrate"/>
    <property type="match status" value="1"/>
</dbReference>
<keyword evidence="3" id="KW-0238">DNA-binding</keyword>
<evidence type="ECO:0000259" key="5">
    <source>
        <dbReference type="PROSITE" id="PS50931"/>
    </source>
</evidence>
<keyword evidence="4" id="KW-0804">Transcription</keyword>
<keyword evidence="7" id="KW-1185">Reference proteome</keyword>